<dbReference type="AlphaFoldDB" id="A0A7C9ABX7"/>
<evidence type="ECO:0000313" key="13">
    <source>
        <dbReference type="EMBL" id="MBA4664658.1"/>
    </source>
</evidence>
<keyword evidence="13" id="KW-0418">Kinase</keyword>
<sequence length="683" mass="74579">MLRDHPTLIFSLLFLSFFFCNFVQPSSANPELRALMNIKAALDPGNKLLRTWTVDGDPCGGSFEGVACNDRRKVANISLQGRGLAGKLSPAIGDLKDLSGLYLHYNALSGEIPREIASLTQLTDLYLNFNNFSGSIPPEIGHLSSLQEMDLCCNQLRGSIPSELGSLSRLGFLSLQYNQLSGGIPPSLGNLGLLKRLTLSYNHLSGPIPTSLANIQQLQILDVQNNSLSGAIPTALGRLDVGFSYGNNTNLCGTGFPTLRTCTTFDTANVDINRPQPFGLILNNQSSPINEPKTQNFETNCAHGMCSSPNRVHQVAIVAGVITASVTLAAVGFLAFIRNRRQKQKVGTMTELSESGHSTEHHPNDLHSKSASPLVSLAYSAGWDPLADGLNSEEFSQQVLQSYRYNLEEVESATQYFSEGNVLGRGKFSTVYKGILRDGSVVAIKSINVSSCKAEEEEFVKGMNLLVSLRHENLVSLRGFCCSRGRGECFLIYDYAPNGNLLRYLDASSGSDRILNWSTRVKIIHGIAKGLHYLHQETANKPSLLHQNISAEKILIDRQYNPVISDSGIRKILADDTIFSALKVSAAMGYLAPEYITTGRFTEKSDVYAFGVVVLHIVSGKQQLTNAMRSAAESCKVEDFVDQNLNGNFSISEASNIVRIGLSCTQELPDQRPNMEDVVRELN</sequence>
<feature type="signal peptide" evidence="11">
    <location>
        <begin position="1"/>
        <end position="28"/>
    </location>
</feature>
<dbReference type="InterPro" id="IPR011009">
    <property type="entry name" value="Kinase-like_dom_sf"/>
</dbReference>
<dbReference type="EMBL" id="GISG01224476">
    <property type="protein sequence ID" value="MBA4664658.1"/>
    <property type="molecule type" value="Transcribed_RNA"/>
</dbReference>
<evidence type="ECO:0000256" key="10">
    <source>
        <dbReference type="SAM" id="Phobius"/>
    </source>
</evidence>
<feature type="compositionally biased region" description="Polar residues" evidence="9">
    <location>
        <begin position="347"/>
        <end position="356"/>
    </location>
</feature>
<evidence type="ECO:0000256" key="7">
    <source>
        <dbReference type="ARBA" id="ARBA00023180"/>
    </source>
</evidence>
<keyword evidence="13" id="KW-0808">Transferase</keyword>
<dbReference type="Pfam" id="PF00560">
    <property type="entry name" value="LRR_1"/>
    <property type="match status" value="5"/>
</dbReference>
<dbReference type="FunFam" id="3.80.10.10:FF:000379">
    <property type="entry name" value="Protein NSP-INTERACTING KINASE 2"/>
    <property type="match status" value="1"/>
</dbReference>
<feature type="chain" id="PRO_5028324438" evidence="11">
    <location>
        <begin position="29"/>
        <end position="683"/>
    </location>
</feature>
<reference evidence="13" key="1">
    <citation type="journal article" date="2013" name="J. Plant Res.">
        <title>Effect of fungi and light on seed germination of three Opuntia species from semiarid lands of central Mexico.</title>
        <authorList>
            <person name="Delgado-Sanchez P."/>
            <person name="Jimenez-Bremont J.F."/>
            <person name="Guerrero-Gonzalez Mde L."/>
            <person name="Flores J."/>
        </authorList>
    </citation>
    <scope>NUCLEOTIDE SEQUENCE</scope>
    <source>
        <tissue evidence="13">Cladode</tissue>
    </source>
</reference>
<dbReference type="PANTHER" id="PTHR48056">
    <property type="entry name" value="LRR RECEPTOR-LIKE SERINE/THREONINE-PROTEIN KINASE-RELATED"/>
    <property type="match status" value="1"/>
</dbReference>
<dbReference type="Gene3D" id="3.80.10.10">
    <property type="entry name" value="Ribonuclease Inhibitor"/>
    <property type="match status" value="2"/>
</dbReference>
<dbReference type="Pfam" id="PF08263">
    <property type="entry name" value="LRRNT_2"/>
    <property type="match status" value="1"/>
</dbReference>
<dbReference type="GO" id="GO:0016020">
    <property type="term" value="C:membrane"/>
    <property type="evidence" value="ECO:0007669"/>
    <property type="project" value="UniProtKB-SubCell"/>
</dbReference>
<keyword evidence="8" id="KW-0067">ATP-binding</keyword>
<keyword evidence="13" id="KW-0675">Receptor</keyword>
<evidence type="ECO:0000256" key="5">
    <source>
        <dbReference type="ARBA" id="ARBA00022989"/>
    </source>
</evidence>
<dbReference type="InterPro" id="IPR000719">
    <property type="entry name" value="Prot_kinase_dom"/>
</dbReference>
<dbReference type="Gene3D" id="1.10.510.10">
    <property type="entry name" value="Transferase(Phosphotransferase) domain 1"/>
    <property type="match status" value="1"/>
</dbReference>
<dbReference type="SUPFAM" id="SSF52058">
    <property type="entry name" value="L domain-like"/>
    <property type="match status" value="1"/>
</dbReference>
<keyword evidence="11" id="KW-0732">Signal</keyword>
<dbReference type="PROSITE" id="PS50011">
    <property type="entry name" value="PROTEIN_KINASE_DOM"/>
    <property type="match status" value="1"/>
</dbReference>
<reference evidence="13" key="2">
    <citation type="submission" date="2020-07" db="EMBL/GenBank/DDBJ databases">
        <authorList>
            <person name="Vera ALvarez R."/>
            <person name="Arias-Moreno D.M."/>
            <person name="Jimenez-Jacinto V."/>
            <person name="Jimenez-Bremont J.F."/>
            <person name="Swaminathan K."/>
            <person name="Moose S.P."/>
            <person name="Guerrero-Gonzalez M.L."/>
            <person name="Marino-Ramirez L."/>
            <person name="Landsman D."/>
            <person name="Rodriguez-Kessler M."/>
            <person name="Delgado-Sanchez P."/>
        </authorList>
    </citation>
    <scope>NUCLEOTIDE SEQUENCE</scope>
    <source>
        <tissue evidence="13">Cladode</tissue>
    </source>
</reference>
<proteinExistence type="predicted"/>
<dbReference type="InterPro" id="IPR032675">
    <property type="entry name" value="LRR_dom_sf"/>
</dbReference>
<dbReference type="InterPro" id="IPR001245">
    <property type="entry name" value="Ser-Thr/Tyr_kinase_cat_dom"/>
</dbReference>
<feature type="compositionally biased region" description="Basic and acidic residues" evidence="9">
    <location>
        <begin position="357"/>
        <end position="367"/>
    </location>
</feature>
<evidence type="ECO:0000256" key="6">
    <source>
        <dbReference type="ARBA" id="ARBA00023136"/>
    </source>
</evidence>
<dbReference type="CDD" id="cd14066">
    <property type="entry name" value="STKc_IRAK"/>
    <property type="match status" value="1"/>
</dbReference>
<keyword evidence="6 10" id="KW-0472">Membrane</keyword>
<name>A0A7C9ABX7_OPUST</name>
<keyword evidence="2" id="KW-0433">Leucine-rich repeat</keyword>
<evidence type="ECO:0000256" key="8">
    <source>
        <dbReference type="PROSITE-ProRule" id="PRU10141"/>
    </source>
</evidence>
<dbReference type="PANTHER" id="PTHR48056:SF37">
    <property type="entry name" value="PROTEIN KINASE DOMAIN-CONTAINING PROTEIN"/>
    <property type="match status" value="1"/>
</dbReference>
<dbReference type="GO" id="GO:0033612">
    <property type="term" value="F:receptor serine/threonine kinase binding"/>
    <property type="evidence" value="ECO:0007669"/>
    <property type="project" value="TreeGrafter"/>
</dbReference>
<dbReference type="PROSITE" id="PS00107">
    <property type="entry name" value="PROTEIN_KINASE_ATP"/>
    <property type="match status" value="1"/>
</dbReference>
<dbReference type="InterPro" id="IPR001611">
    <property type="entry name" value="Leu-rich_rpt"/>
</dbReference>
<dbReference type="FunFam" id="3.30.200.20:FF:000371">
    <property type="entry name" value="Protein NSP-INTERACTING KINASE 2"/>
    <property type="match status" value="1"/>
</dbReference>
<keyword evidence="8" id="KW-0547">Nucleotide-binding</keyword>
<feature type="domain" description="Protein kinase" evidence="12">
    <location>
        <begin position="417"/>
        <end position="683"/>
    </location>
</feature>
<dbReference type="Gene3D" id="3.30.200.20">
    <property type="entry name" value="Phosphorylase Kinase, domain 1"/>
    <property type="match status" value="1"/>
</dbReference>
<evidence type="ECO:0000259" key="12">
    <source>
        <dbReference type="PROSITE" id="PS50011"/>
    </source>
</evidence>
<protein>
    <submittedName>
        <fullName evidence="13">Receptor protein serine/threonine kinase</fullName>
        <ecNumber evidence="13">2.7.11.30</ecNumber>
    </submittedName>
</protein>
<dbReference type="EC" id="2.7.11.30" evidence="13"/>
<evidence type="ECO:0000256" key="3">
    <source>
        <dbReference type="ARBA" id="ARBA00022692"/>
    </source>
</evidence>
<dbReference type="Pfam" id="PF07714">
    <property type="entry name" value="PK_Tyr_Ser-Thr"/>
    <property type="match status" value="1"/>
</dbReference>
<keyword evidence="3 10" id="KW-0812">Transmembrane</keyword>
<dbReference type="GO" id="GO:0004675">
    <property type="term" value="F:transmembrane receptor protein serine/threonine kinase activity"/>
    <property type="evidence" value="ECO:0007669"/>
    <property type="project" value="UniProtKB-EC"/>
</dbReference>
<dbReference type="GO" id="GO:0005524">
    <property type="term" value="F:ATP binding"/>
    <property type="evidence" value="ECO:0007669"/>
    <property type="project" value="UniProtKB-UniRule"/>
</dbReference>
<evidence type="ECO:0000256" key="11">
    <source>
        <dbReference type="SAM" id="SignalP"/>
    </source>
</evidence>
<feature type="region of interest" description="Disordered" evidence="9">
    <location>
        <begin position="347"/>
        <end position="367"/>
    </location>
</feature>
<evidence type="ECO:0000256" key="9">
    <source>
        <dbReference type="SAM" id="MobiDB-lite"/>
    </source>
</evidence>
<dbReference type="SUPFAM" id="SSF56112">
    <property type="entry name" value="Protein kinase-like (PK-like)"/>
    <property type="match status" value="1"/>
</dbReference>
<dbReference type="InterPro" id="IPR050647">
    <property type="entry name" value="Plant_LRR-RLKs"/>
</dbReference>
<dbReference type="InterPro" id="IPR017441">
    <property type="entry name" value="Protein_kinase_ATP_BS"/>
</dbReference>
<evidence type="ECO:0000256" key="4">
    <source>
        <dbReference type="ARBA" id="ARBA00022737"/>
    </source>
</evidence>
<keyword evidence="4" id="KW-0677">Repeat</keyword>
<evidence type="ECO:0000256" key="1">
    <source>
        <dbReference type="ARBA" id="ARBA00004370"/>
    </source>
</evidence>
<feature type="transmembrane region" description="Helical" evidence="10">
    <location>
        <begin position="315"/>
        <end position="337"/>
    </location>
</feature>
<evidence type="ECO:0000256" key="2">
    <source>
        <dbReference type="ARBA" id="ARBA00022614"/>
    </source>
</evidence>
<keyword evidence="7" id="KW-0325">Glycoprotein</keyword>
<keyword evidence="5 10" id="KW-1133">Transmembrane helix</keyword>
<accession>A0A7C9ABX7</accession>
<organism evidence="13">
    <name type="scientific">Opuntia streptacantha</name>
    <name type="common">Prickly pear cactus</name>
    <name type="synonym">Opuntia cardona</name>
    <dbReference type="NCBI Taxonomy" id="393608"/>
    <lineage>
        <taxon>Eukaryota</taxon>
        <taxon>Viridiplantae</taxon>
        <taxon>Streptophyta</taxon>
        <taxon>Embryophyta</taxon>
        <taxon>Tracheophyta</taxon>
        <taxon>Spermatophyta</taxon>
        <taxon>Magnoliopsida</taxon>
        <taxon>eudicotyledons</taxon>
        <taxon>Gunneridae</taxon>
        <taxon>Pentapetalae</taxon>
        <taxon>Caryophyllales</taxon>
        <taxon>Cactineae</taxon>
        <taxon>Cactaceae</taxon>
        <taxon>Opuntioideae</taxon>
        <taxon>Opuntia</taxon>
    </lineage>
</organism>
<feature type="binding site" evidence="8">
    <location>
        <position position="445"/>
    </location>
    <ligand>
        <name>ATP</name>
        <dbReference type="ChEBI" id="CHEBI:30616"/>
    </ligand>
</feature>
<dbReference type="InterPro" id="IPR013210">
    <property type="entry name" value="LRR_N_plant-typ"/>
</dbReference>
<comment type="subcellular location">
    <subcellularLocation>
        <location evidence="1">Membrane</location>
    </subcellularLocation>
</comment>